<dbReference type="PANTHER" id="PTHR23502:SF64">
    <property type="entry name" value="TRANSPORTER, PUTATIVE (AFU_ORTHOLOGUE AFUA_3G11760)-RELATED"/>
    <property type="match status" value="1"/>
</dbReference>
<evidence type="ECO:0000256" key="3">
    <source>
        <dbReference type="ARBA" id="ARBA00022989"/>
    </source>
</evidence>
<feature type="transmembrane region" description="Helical" evidence="5">
    <location>
        <begin position="126"/>
        <end position="151"/>
    </location>
</feature>
<feature type="transmembrane region" description="Helical" evidence="5">
    <location>
        <begin position="403"/>
        <end position="420"/>
    </location>
</feature>
<dbReference type="PANTHER" id="PTHR23502">
    <property type="entry name" value="MAJOR FACILITATOR SUPERFAMILY"/>
    <property type="match status" value="1"/>
</dbReference>
<proteinExistence type="predicted"/>
<dbReference type="GeneID" id="20711090"/>
<dbReference type="EMBL" id="DS572722">
    <property type="protein sequence ID" value="EGY19425.1"/>
    <property type="molecule type" value="Genomic_DNA"/>
</dbReference>
<dbReference type="OMA" id="MINERGF"/>
<keyword evidence="3 5" id="KW-1133">Transmembrane helix</keyword>
<evidence type="ECO:0000313" key="7">
    <source>
        <dbReference type="Proteomes" id="UP000001611"/>
    </source>
</evidence>
<protein>
    <submittedName>
        <fullName evidence="6">Dtr1p</fullName>
    </submittedName>
</protein>
<keyword evidence="2 5" id="KW-0812">Transmembrane</keyword>
<gene>
    <name evidence="6" type="ORF">VDAG_09627</name>
</gene>
<dbReference type="InterPro" id="IPR036259">
    <property type="entry name" value="MFS_trans_sf"/>
</dbReference>
<dbReference type="GO" id="GO:0022857">
    <property type="term" value="F:transmembrane transporter activity"/>
    <property type="evidence" value="ECO:0007669"/>
    <property type="project" value="InterPro"/>
</dbReference>
<dbReference type="Gene3D" id="1.20.1720.10">
    <property type="entry name" value="Multidrug resistance protein D"/>
    <property type="match status" value="2"/>
</dbReference>
<feature type="transmembrane region" description="Helical" evidence="5">
    <location>
        <begin position="190"/>
        <end position="210"/>
    </location>
</feature>
<accession>G2XHX7</accession>
<dbReference type="RefSeq" id="XP_009656883.1">
    <property type="nucleotide sequence ID" value="XM_009658588.1"/>
</dbReference>
<evidence type="ECO:0000256" key="4">
    <source>
        <dbReference type="ARBA" id="ARBA00023136"/>
    </source>
</evidence>
<dbReference type="SUPFAM" id="SSF103473">
    <property type="entry name" value="MFS general substrate transporter"/>
    <property type="match status" value="1"/>
</dbReference>
<feature type="transmembrane region" description="Helical" evidence="5">
    <location>
        <begin position="358"/>
        <end position="382"/>
    </location>
</feature>
<organism evidence="6 7">
    <name type="scientific">Verticillium dahliae (strain VdLs.17 / ATCC MYA-4575 / FGSC 10137)</name>
    <name type="common">Verticillium wilt</name>
    <dbReference type="NCBI Taxonomy" id="498257"/>
    <lineage>
        <taxon>Eukaryota</taxon>
        <taxon>Fungi</taxon>
        <taxon>Dikarya</taxon>
        <taxon>Ascomycota</taxon>
        <taxon>Pezizomycotina</taxon>
        <taxon>Sordariomycetes</taxon>
        <taxon>Hypocreomycetidae</taxon>
        <taxon>Glomerellales</taxon>
        <taxon>Plectosphaerellaceae</taxon>
        <taxon>Verticillium</taxon>
    </lineage>
</organism>
<dbReference type="Proteomes" id="UP000001611">
    <property type="component" value="Chromosome 7"/>
</dbReference>
<dbReference type="AlphaFoldDB" id="G2XHX7"/>
<feature type="transmembrane region" description="Helical" evidence="5">
    <location>
        <begin position="253"/>
        <end position="271"/>
    </location>
</feature>
<evidence type="ECO:0000313" key="6">
    <source>
        <dbReference type="EMBL" id="EGY19425.1"/>
    </source>
</evidence>
<dbReference type="HOGENOM" id="CLU_008455_8_0_1"/>
<dbReference type="Pfam" id="PF07690">
    <property type="entry name" value="MFS_1"/>
    <property type="match status" value="1"/>
</dbReference>
<feature type="transmembrane region" description="Helical" evidence="5">
    <location>
        <begin position="92"/>
        <end position="114"/>
    </location>
</feature>
<keyword evidence="4 5" id="KW-0472">Membrane</keyword>
<evidence type="ECO:0000256" key="2">
    <source>
        <dbReference type="ARBA" id="ARBA00022692"/>
    </source>
</evidence>
<feature type="transmembrane region" description="Helical" evidence="5">
    <location>
        <begin position="57"/>
        <end position="80"/>
    </location>
</feature>
<dbReference type="OrthoDB" id="3066029at2759"/>
<dbReference type="InParanoid" id="G2XHX7"/>
<dbReference type="eggNOG" id="KOG0255">
    <property type="taxonomic scope" value="Eukaryota"/>
</dbReference>
<name>G2XHX7_VERDV</name>
<reference evidence="6 7" key="1">
    <citation type="submission" date="2008-03" db="EMBL/GenBank/DDBJ databases">
        <title>The Genome Sequence of Verticillium dahliae VdLs.17.</title>
        <authorList>
            <consortium name="The Broad Institute Genome Sequencing Platform"/>
            <person name="Ma L.-J.J."/>
            <person name="Klosterman S.J."/>
            <person name="Subbarao K."/>
            <person name="Dobinson K."/>
            <person name="Veronese P."/>
            <person name="Kang S."/>
            <person name="Gold S.E."/>
            <person name="Young S."/>
            <person name="Jaffe D."/>
            <person name="Gnerre S."/>
            <person name="Berlin A."/>
            <person name="Heiman D."/>
            <person name="Hepburn T."/>
            <person name="Sykes S."/>
            <person name="Alvarado L."/>
            <person name="Kodira C.D."/>
            <person name="Lander E."/>
            <person name="Galagan J."/>
            <person name="Nusbaum C."/>
            <person name="Birren B."/>
        </authorList>
    </citation>
    <scope>NUCLEOTIDE SEQUENCE [LARGE SCALE GENOMIC DNA]</scope>
    <source>
        <strain evidence="7">VdLs.17 / ATCC MYA-4575 / FGSC 10137</strain>
    </source>
</reference>
<feature type="transmembrane region" description="Helical" evidence="5">
    <location>
        <begin position="426"/>
        <end position="447"/>
    </location>
</feature>
<feature type="transmembrane region" description="Helical" evidence="5">
    <location>
        <begin position="163"/>
        <end position="184"/>
    </location>
</feature>
<dbReference type="InterPro" id="IPR011701">
    <property type="entry name" value="MFS"/>
</dbReference>
<dbReference type="GO" id="GO:0005886">
    <property type="term" value="C:plasma membrane"/>
    <property type="evidence" value="ECO:0007669"/>
    <property type="project" value="TreeGrafter"/>
</dbReference>
<sequence>MSTTTVLAPAQVYELSTFRQPENNGSTPQTSPGQVEDGQRLVATAYSRFSDIQKQSVAWFVAFCGLLASMSTTSILSAVLEIMETFDTTATVINISNALYLVVIGLSSCFWGPLADTFGRKPVYTVSTTMFLLASIVSTFLILGSSCISDIYHPIERAAAMGWFLRGTLFGPAFGPIISGIIVTYTSWRIIFWVQASLTGLASFLCFFVMKETLQTTPRLRELRGQGVHAAAKTLWKSLNPILVFRLLSEKNLLCVSLASASMAFNMYSLLTPIRYILNPRLGLTTPLQSGLLYLAPGGGYLLGSLVGGRLSDHIVKFWMKRRGFRLWEDRLRGSVILLGLALPGSTLLYGWTVDRGFGGIGLPVVCMFVQGISQTSAFPSLNTYIMDVMQQNSGKASASHYFVRYALSAAATASCIPMIDAIGIGWTATISSFMVLAGSGLVLLTIHSGGSWRGNQERQA</sequence>
<keyword evidence="7" id="KW-1185">Reference proteome</keyword>
<feature type="transmembrane region" description="Helical" evidence="5">
    <location>
        <begin position="291"/>
        <end position="311"/>
    </location>
</feature>
<feature type="transmembrane region" description="Helical" evidence="5">
    <location>
        <begin position="332"/>
        <end position="352"/>
    </location>
</feature>
<evidence type="ECO:0000256" key="5">
    <source>
        <dbReference type="SAM" id="Phobius"/>
    </source>
</evidence>
<dbReference type="KEGG" id="vda:VDAG_09627"/>
<comment type="subcellular location">
    <subcellularLocation>
        <location evidence="1">Membrane</location>
        <topology evidence="1">Multi-pass membrane protein</topology>
    </subcellularLocation>
</comment>
<evidence type="ECO:0000256" key="1">
    <source>
        <dbReference type="ARBA" id="ARBA00004141"/>
    </source>
</evidence>